<reference evidence="1 2" key="1">
    <citation type="journal article" date="2021" name="J. Hered.">
        <title>A chromosome-level genome assembly of the parasitoid wasp, Cotesia glomerata (Hymenoptera: Braconidae).</title>
        <authorList>
            <person name="Pinto B.J."/>
            <person name="Weis J.J."/>
            <person name="Gamble T."/>
            <person name="Ode P.J."/>
            <person name="Paul R."/>
            <person name="Zaspel J.M."/>
        </authorList>
    </citation>
    <scope>NUCLEOTIDE SEQUENCE [LARGE SCALE GENOMIC DNA]</scope>
    <source>
        <strain evidence="1">CgM1</strain>
    </source>
</reference>
<protein>
    <submittedName>
        <fullName evidence="1">Uncharacterized protein</fullName>
    </submittedName>
</protein>
<dbReference type="AlphaFoldDB" id="A0AAV7HT27"/>
<dbReference type="Proteomes" id="UP000826195">
    <property type="component" value="Unassembled WGS sequence"/>
</dbReference>
<keyword evidence="2" id="KW-1185">Reference proteome</keyword>
<accession>A0AAV7HT27</accession>
<comment type="caution">
    <text evidence="1">The sequence shown here is derived from an EMBL/GenBank/DDBJ whole genome shotgun (WGS) entry which is preliminary data.</text>
</comment>
<evidence type="ECO:0000313" key="1">
    <source>
        <dbReference type="EMBL" id="KAH0534278.1"/>
    </source>
</evidence>
<sequence length="190" mass="21601">MNSDGKVLVNLMVSSPKPEINQVLAPDLEFDAFFDSGEIAEIFPQEFNLKKLVWISFCDNQLNVTQLGAPEETRNNIRYKHKNTTGSDRIPKRHINRPDIVKVIKPTPKPEMPESVLDKLGNSSFDREILMALPELNLKQTFWININGNNNTKVETLNTPHQKISRANGFNNSRIVKSGSNSIVFLSNYY</sequence>
<dbReference type="EMBL" id="JAHXZJ010002982">
    <property type="protein sequence ID" value="KAH0534278.1"/>
    <property type="molecule type" value="Genomic_DNA"/>
</dbReference>
<proteinExistence type="predicted"/>
<gene>
    <name evidence="1" type="ORF">KQX54_002473</name>
</gene>
<organism evidence="1 2">
    <name type="scientific">Cotesia glomerata</name>
    <name type="common">Lepidopteran parasitic wasp</name>
    <name type="synonym">Apanteles glomeratus</name>
    <dbReference type="NCBI Taxonomy" id="32391"/>
    <lineage>
        <taxon>Eukaryota</taxon>
        <taxon>Metazoa</taxon>
        <taxon>Ecdysozoa</taxon>
        <taxon>Arthropoda</taxon>
        <taxon>Hexapoda</taxon>
        <taxon>Insecta</taxon>
        <taxon>Pterygota</taxon>
        <taxon>Neoptera</taxon>
        <taxon>Endopterygota</taxon>
        <taxon>Hymenoptera</taxon>
        <taxon>Apocrita</taxon>
        <taxon>Ichneumonoidea</taxon>
        <taxon>Braconidae</taxon>
        <taxon>Microgastrinae</taxon>
        <taxon>Cotesia</taxon>
    </lineage>
</organism>
<evidence type="ECO:0000313" key="2">
    <source>
        <dbReference type="Proteomes" id="UP000826195"/>
    </source>
</evidence>
<name>A0AAV7HT27_COTGL</name>